<dbReference type="EC" id="4.2.1.1" evidence="2 8"/>
<dbReference type="Gene3D" id="3.40.1050.10">
    <property type="entry name" value="Carbonic anhydrase"/>
    <property type="match status" value="1"/>
</dbReference>
<dbReference type="GO" id="GO:0015976">
    <property type="term" value="P:carbon utilization"/>
    <property type="evidence" value="ECO:0007669"/>
    <property type="project" value="InterPro"/>
</dbReference>
<comment type="catalytic activity">
    <reaction evidence="6 8">
        <text>hydrogencarbonate + H(+) = CO2 + H2O</text>
        <dbReference type="Rhea" id="RHEA:10748"/>
        <dbReference type="ChEBI" id="CHEBI:15377"/>
        <dbReference type="ChEBI" id="CHEBI:15378"/>
        <dbReference type="ChEBI" id="CHEBI:16526"/>
        <dbReference type="ChEBI" id="CHEBI:17544"/>
        <dbReference type="EC" id="4.2.1.1"/>
    </reaction>
</comment>
<organism evidence="9 10">
    <name type="scientific">Methylorubrum populi</name>
    <dbReference type="NCBI Taxonomy" id="223967"/>
    <lineage>
        <taxon>Bacteria</taxon>
        <taxon>Pseudomonadati</taxon>
        <taxon>Pseudomonadota</taxon>
        <taxon>Alphaproteobacteria</taxon>
        <taxon>Hyphomicrobiales</taxon>
        <taxon>Methylobacteriaceae</taxon>
        <taxon>Methylorubrum</taxon>
    </lineage>
</organism>
<evidence type="ECO:0000256" key="5">
    <source>
        <dbReference type="ARBA" id="ARBA00023239"/>
    </source>
</evidence>
<dbReference type="CDD" id="cd00884">
    <property type="entry name" value="beta_CA_cladeB"/>
    <property type="match status" value="1"/>
</dbReference>
<accession>A0A169QV38</accession>
<dbReference type="OrthoDB" id="9797527at2"/>
<dbReference type="SUPFAM" id="SSF53056">
    <property type="entry name" value="beta-carbonic anhydrase, cab"/>
    <property type="match status" value="1"/>
</dbReference>
<feature type="binding site" evidence="7">
    <location>
        <position position="103"/>
    </location>
    <ligand>
        <name>Zn(2+)</name>
        <dbReference type="ChEBI" id="CHEBI:29105"/>
    </ligand>
</feature>
<dbReference type="InterPro" id="IPR015892">
    <property type="entry name" value="Carbonic_anhydrase_CS"/>
</dbReference>
<comment type="similarity">
    <text evidence="1 8">Belongs to the beta-class carbonic anhydrase family.</text>
</comment>
<keyword evidence="5 8" id="KW-0456">Lyase</keyword>
<reference evidence="9 10" key="1">
    <citation type="journal article" date="2016" name="Genome Announc.">
        <title>Complete Genome Sequence of Methylobacterium populi P-1M, Isolated from Pink-Pigmented Household Biofilm.</title>
        <authorList>
            <person name="Morohoshi T."/>
            <person name="Ikeda T."/>
        </authorList>
    </citation>
    <scope>NUCLEOTIDE SEQUENCE [LARGE SCALE GENOMIC DNA]</scope>
    <source>
        <strain evidence="9 10">P-1M</strain>
    </source>
</reference>
<dbReference type="InterPro" id="IPR045066">
    <property type="entry name" value="Beta_CA_cladeB"/>
</dbReference>
<dbReference type="InterPro" id="IPR036874">
    <property type="entry name" value="Carbonic_anhydrase_sf"/>
</dbReference>
<comment type="function">
    <text evidence="8">Reversible hydration of carbon dioxide.</text>
</comment>
<dbReference type="SMART" id="SM00947">
    <property type="entry name" value="Pro_CA"/>
    <property type="match status" value="1"/>
</dbReference>
<dbReference type="PROSITE" id="PS00705">
    <property type="entry name" value="PROK_CO2_ANHYDRASE_2"/>
    <property type="match status" value="1"/>
</dbReference>
<dbReference type="Pfam" id="PF00484">
    <property type="entry name" value="Pro_CA"/>
    <property type="match status" value="1"/>
</dbReference>
<evidence type="ECO:0000313" key="10">
    <source>
        <dbReference type="Proteomes" id="UP000218288"/>
    </source>
</evidence>
<evidence type="ECO:0000256" key="6">
    <source>
        <dbReference type="ARBA" id="ARBA00048348"/>
    </source>
</evidence>
<name>A0A169QV38_9HYPH</name>
<evidence type="ECO:0000256" key="8">
    <source>
        <dbReference type="RuleBase" id="RU003956"/>
    </source>
</evidence>
<keyword evidence="3 7" id="KW-0479">Metal-binding</keyword>
<dbReference type="PANTHER" id="PTHR11002:SF76">
    <property type="entry name" value="CARBONIC ANHYDRASE"/>
    <property type="match status" value="1"/>
</dbReference>
<dbReference type="EMBL" id="AP014809">
    <property type="protein sequence ID" value="BAU90172.1"/>
    <property type="molecule type" value="Genomic_DNA"/>
</dbReference>
<dbReference type="GO" id="GO:0008270">
    <property type="term" value="F:zinc ion binding"/>
    <property type="evidence" value="ECO:0007669"/>
    <property type="project" value="UniProtKB-UniRule"/>
</dbReference>
<sequence length="228" mass="24575">MFPQVLTDGYRSFLGERLPSERRKYETLGKEGQEPEVLLIGCCDSRVAPEVIFDTGPGQIFTIRNVANIVPPAERDTAYHGTSSAIEFAVQALKVKHIVVLGHATCGGIKAAGLGADPLSSGNFIGRWVSLVEPAKKKLAEAGDTPDKEGFLTRLEYAMIGQSLENLMTFDFIREAVEAGRLHLHGAHFGIVTGELRIRDPKTGEFHSVVERDGQTLAASALISCAGA</sequence>
<gene>
    <name evidence="9" type="ORF">MPPM_1567</name>
</gene>
<keyword evidence="4 7" id="KW-0862">Zinc</keyword>
<dbReference type="RefSeq" id="WP_096484560.1">
    <property type="nucleotide sequence ID" value="NZ_AP014809.1"/>
</dbReference>
<feature type="binding site" evidence="7">
    <location>
        <position position="44"/>
    </location>
    <ligand>
        <name>Zn(2+)</name>
        <dbReference type="ChEBI" id="CHEBI:29105"/>
    </ligand>
</feature>
<dbReference type="Proteomes" id="UP000218288">
    <property type="component" value="Chromosome"/>
</dbReference>
<evidence type="ECO:0000256" key="7">
    <source>
        <dbReference type="PIRSR" id="PIRSR601765-1"/>
    </source>
</evidence>
<evidence type="ECO:0000256" key="3">
    <source>
        <dbReference type="ARBA" id="ARBA00022723"/>
    </source>
</evidence>
<dbReference type="GO" id="GO:0004089">
    <property type="term" value="F:carbonate dehydratase activity"/>
    <property type="evidence" value="ECO:0007669"/>
    <property type="project" value="UniProtKB-UniRule"/>
</dbReference>
<dbReference type="AlphaFoldDB" id="A0A169QV38"/>
<feature type="binding site" evidence="7">
    <location>
        <position position="42"/>
    </location>
    <ligand>
        <name>Zn(2+)</name>
        <dbReference type="ChEBI" id="CHEBI:29105"/>
    </ligand>
</feature>
<evidence type="ECO:0000256" key="4">
    <source>
        <dbReference type="ARBA" id="ARBA00022833"/>
    </source>
</evidence>
<feature type="binding site" evidence="7">
    <location>
        <position position="106"/>
    </location>
    <ligand>
        <name>Zn(2+)</name>
        <dbReference type="ChEBI" id="CHEBI:29105"/>
    </ligand>
</feature>
<proteinExistence type="inferred from homology"/>
<comment type="cofactor">
    <cofactor evidence="7">
        <name>Zn(2+)</name>
        <dbReference type="ChEBI" id="CHEBI:29105"/>
    </cofactor>
    <text evidence="7">Binds 1 zinc ion per subunit.</text>
</comment>
<dbReference type="InterPro" id="IPR001765">
    <property type="entry name" value="Carbonic_anhydrase"/>
</dbReference>
<evidence type="ECO:0000256" key="1">
    <source>
        <dbReference type="ARBA" id="ARBA00006217"/>
    </source>
</evidence>
<evidence type="ECO:0000256" key="2">
    <source>
        <dbReference type="ARBA" id="ARBA00012925"/>
    </source>
</evidence>
<protein>
    <recommendedName>
        <fullName evidence="2 8">Carbonic anhydrase</fullName>
        <ecNumber evidence="2 8">4.2.1.1</ecNumber>
    </recommendedName>
    <alternativeName>
        <fullName evidence="8">Carbonate dehydratase</fullName>
    </alternativeName>
</protein>
<dbReference type="PANTHER" id="PTHR11002">
    <property type="entry name" value="CARBONIC ANHYDRASE"/>
    <property type="match status" value="1"/>
</dbReference>
<evidence type="ECO:0000313" key="9">
    <source>
        <dbReference type="EMBL" id="BAU90172.1"/>
    </source>
</evidence>